<evidence type="ECO:0000313" key="3">
    <source>
        <dbReference type="EMBL" id="CAJ0813981.1"/>
    </source>
</evidence>
<evidence type="ECO:0000256" key="1">
    <source>
        <dbReference type="SAM" id="MobiDB-lite"/>
    </source>
</evidence>
<feature type="region of interest" description="Disordered" evidence="1">
    <location>
        <begin position="1"/>
        <end position="21"/>
    </location>
</feature>
<reference evidence="3 4" key="1">
    <citation type="submission" date="2023-07" db="EMBL/GenBank/DDBJ databases">
        <authorList>
            <person name="Peeters C."/>
        </authorList>
    </citation>
    <scope>NUCLEOTIDE SEQUENCE [LARGE SCALE GENOMIC DNA]</scope>
    <source>
        <strain evidence="3 4">LMG 18101</strain>
    </source>
</reference>
<evidence type="ECO:0000256" key="2">
    <source>
        <dbReference type="SAM" id="Phobius"/>
    </source>
</evidence>
<accession>A0ABM9K3W5</accession>
<comment type="caution">
    <text evidence="3">The sequence shown here is derived from an EMBL/GenBank/DDBJ whole genome shotgun (WGS) entry which is preliminary data.</text>
</comment>
<feature type="compositionally biased region" description="Basic and acidic residues" evidence="1">
    <location>
        <begin position="132"/>
        <end position="146"/>
    </location>
</feature>
<feature type="transmembrane region" description="Helical" evidence="2">
    <location>
        <begin position="51"/>
        <end position="70"/>
    </location>
</feature>
<protein>
    <recommendedName>
        <fullName evidence="5">Peptidase</fullName>
    </recommendedName>
</protein>
<gene>
    <name evidence="3" type="ORF">LMG18101_02097</name>
</gene>
<proteinExistence type="predicted"/>
<dbReference type="PANTHER" id="PTHR40115">
    <property type="entry name" value="INNER MEMBRANE PROTEIN WITH PEPSY TM HELIX"/>
    <property type="match status" value="1"/>
</dbReference>
<feature type="transmembrane region" description="Helical" evidence="2">
    <location>
        <begin position="252"/>
        <end position="271"/>
    </location>
</feature>
<dbReference type="PANTHER" id="PTHR40115:SF1">
    <property type="entry name" value="INNER MEMBRANE PROTEIN WITH PEPSY TM HELIX"/>
    <property type="match status" value="1"/>
</dbReference>
<dbReference type="Pfam" id="PF16357">
    <property type="entry name" value="PepSY_TM_like_2"/>
    <property type="match status" value="1"/>
</dbReference>
<keyword evidence="4" id="KW-1185">Reference proteome</keyword>
<feature type="region of interest" description="Disordered" evidence="1">
    <location>
        <begin position="129"/>
        <end position="168"/>
    </location>
</feature>
<keyword evidence="2" id="KW-1133">Transmembrane helix</keyword>
<evidence type="ECO:0000313" key="4">
    <source>
        <dbReference type="Proteomes" id="UP001189757"/>
    </source>
</evidence>
<dbReference type="Proteomes" id="UP001189757">
    <property type="component" value="Unassembled WGS sequence"/>
</dbReference>
<sequence>MCLMTDLSHPPISAEPGVKPAANARPAKAKAEHPANHRATLVRWLRKTHGWFGLWGAVIGLIFGVSGIWLNHRAVLKLPVAQQRTNTQIALPDPMPATPEAMGAWLQQTLSISEPANRIRVEKAKPVAWAERPAKGEGHKEAKEGQDGSGDSAAKTEGDTPRETAKPLMQPEQWTFSFGNATTQVQAEYWAGNRSVSIRQTDNGFLATLNNLHKGVGMTVPWILLVDTLAGCLIFLSISGLWLWVLTTKRRTVGWTIFGLGSVLTLGLIIARL</sequence>
<feature type="transmembrane region" description="Helical" evidence="2">
    <location>
        <begin position="222"/>
        <end position="246"/>
    </location>
</feature>
<keyword evidence="2" id="KW-0812">Transmembrane</keyword>
<organism evidence="3 4">
    <name type="scientific">Ralstonia flaminis</name>
    <dbReference type="NCBI Taxonomy" id="3058597"/>
    <lineage>
        <taxon>Bacteria</taxon>
        <taxon>Pseudomonadati</taxon>
        <taxon>Pseudomonadota</taxon>
        <taxon>Betaproteobacteria</taxon>
        <taxon>Burkholderiales</taxon>
        <taxon>Burkholderiaceae</taxon>
        <taxon>Ralstonia</taxon>
    </lineage>
</organism>
<feature type="compositionally biased region" description="Basic and acidic residues" evidence="1">
    <location>
        <begin position="154"/>
        <end position="165"/>
    </location>
</feature>
<evidence type="ECO:0008006" key="5">
    <source>
        <dbReference type="Google" id="ProtNLM"/>
    </source>
</evidence>
<name>A0ABM9K3W5_9RALS</name>
<dbReference type="InterPro" id="IPR032307">
    <property type="entry name" value="PepSY_TM-like_2"/>
</dbReference>
<keyword evidence="2" id="KW-0472">Membrane</keyword>
<dbReference type="EMBL" id="CATZLL010000005">
    <property type="protein sequence ID" value="CAJ0813981.1"/>
    <property type="molecule type" value="Genomic_DNA"/>
</dbReference>